<evidence type="ECO:0000259" key="2">
    <source>
        <dbReference type="Pfam" id="PF01498"/>
    </source>
</evidence>
<dbReference type="RefSeq" id="XP_663560.1">
    <property type="nucleotide sequence ID" value="XM_658468.1"/>
</dbReference>
<dbReference type="GO" id="GO:0006313">
    <property type="term" value="P:DNA transposition"/>
    <property type="evidence" value="ECO:0007669"/>
    <property type="project" value="InterPro"/>
</dbReference>
<evidence type="ECO:0000313" key="4">
    <source>
        <dbReference type="EMBL" id="CBF70488.1"/>
    </source>
</evidence>
<dbReference type="KEGG" id="ani:ANIA_05956"/>
<evidence type="ECO:0000256" key="1">
    <source>
        <dbReference type="SAM" id="MobiDB-lite"/>
    </source>
</evidence>
<dbReference type="GeneID" id="2870934"/>
<dbReference type="PANTHER" id="PTHR23022">
    <property type="entry name" value="TRANSPOSABLE ELEMENT-RELATED"/>
    <property type="match status" value="1"/>
</dbReference>
<dbReference type="InterPro" id="IPR002492">
    <property type="entry name" value="Transposase_Tc1-like"/>
</dbReference>
<reference evidence="5" key="1">
    <citation type="journal article" date="2005" name="Nature">
        <title>Sequencing of Aspergillus nidulans and comparative analysis with A. fumigatus and A. oryzae.</title>
        <authorList>
            <person name="Galagan J.E."/>
            <person name="Calvo S.E."/>
            <person name="Cuomo C."/>
            <person name="Ma L.J."/>
            <person name="Wortman J.R."/>
            <person name="Batzoglou S."/>
            <person name="Lee S.I."/>
            <person name="Basturkmen M."/>
            <person name="Spevak C.C."/>
            <person name="Clutterbuck J."/>
            <person name="Kapitonov V."/>
            <person name="Jurka J."/>
            <person name="Scazzocchio C."/>
            <person name="Farman M."/>
            <person name="Butler J."/>
            <person name="Purcell S."/>
            <person name="Harris S."/>
            <person name="Braus G.H."/>
            <person name="Draht O."/>
            <person name="Busch S."/>
            <person name="D'Enfert C."/>
            <person name="Bouchier C."/>
            <person name="Goldman G.H."/>
            <person name="Bell-Pedersen D."/>
            <person name="Griffiths-Jones S."/>
            <person name="Doonan J.H."/>
            <person name="Yu J."/>
            <person name="Vienken K."/>
            <person name="Pain A."/>
            <person name="Freitag M."/>
            <person name="Selker E.U."/>
            <person name="Archer D.B."/>
            <person name="Penalva M.A."/>
            <person name="Oakley B.R."/>
            <person name="Momany M."/>
            <person name="Tanaka T."/>
            <person name="Kumagai T."/>
            <person name="Asai K."/>
            <person name="Machida M."/>
            <person name="Nierman W.C."/>
            <person name="Denning D.W."/>
            <person name="Caddick M."/>
            <person name="Hynes M."/>
            <person name="Paoletti M."/>
            <person name="Fischer R."/>
            <person name="Miller B."/>
            <person name="Dyer P."/>
            <person name="Sachs M.S."/>
            <person name="Osmani S.A."/>
            <person name="Birren B.W."/>
        </authorList>
    </citation>
    <scope>NUCLEOTIDE SEQUENCE [LARGE SCALE GENOMIC DNA]</scope>
    <source>
        <strain evidence="5">FGSC A4 / ATCC 38163 / CBS 112.46 / NRRL 194 / M139</strain>
    </source>
</reference>
<dbReference type="AlphaFoldDB" id="Q5B0H4"/>
<dbReference type="InterPro" id="IPR036397">
    <property type="entry name" value="RNaseH_sf"/>
</dbReference>
<dbReference type="PANTHER" id="PTHR23022:SF119">
    <property type="entry name" value="TC1-LIKE TRANSPOSASE DDE DOMAIN-CONTAINING PROTEIN"/>
    <property type="match status" value="1"/>
</dbReference>
<dbReference type="HOGENOM" id="CLU_033666_0_1_1"/>
<dbReference type="InterPro" id="IPR038717">
    <property type="entry name" value="Tc1-like_DDE_dom"/>
</dbReference>
<organism evidence="4 5">
    <name type="scientific">Emericella nidulans (strain FGSC A4 / ATCC 38163 / CBS 112.46 / NRRL 194 / M139)</name>
    <name type="common">Aspergillus nidulans</name>
    <dbReference type="NCBI Taxonomy" id="227321"/>
    <lineage>
        <taxon>Eukaryota</taxon>
        <taxon>Fungi</taxon>
        <taxon>Dikarya</taxon>
        <taxon>Ascomycota</taxon>
        <taxon>Pezizomycotina</taxon>
        <taxon>Eurotiomycetes</taxon>
        <taxon>Eurotiomycetidae</taxon>
        <taxon>Eurotiales</taxon>
        <taxon>Aspergillaceae</taxon>
        <taxon>Aspergillus</taxon>
        <taxon>Aspergillus subgen. Nidulantes</taxon>
    </lineage>
</organism>
<dbReference type="Pfam" id="PF01498">
    <property type="entry name" value="HTH_Tnp_Tc3_2"/>
    <property type="match status" value="1"/>
</dbReference>
<dbReference type="Pfam" id="PF13358">
    <property type="entry name" value="DDE_3"/>
    <property type="match status" value="1"/>
</dbReference>
<keyword evidence="5" id="KW-1185">Reference proteome</keyword>
<proteinExistence type="predicted"/>
<evidence type="ECO:0000259" key="3">
    <source>
        <dbReference type="Pfam" id="PF13358"/>
    </source>
</evidence>
<reference evidence="5" key="2">
    <citation type="journal article" date="2009" name="Fungal Genet. Biol.">
        <title>The 2008 update of the Aspergillus nidulans genome annotation: a community effort.</title>
        <authorList>
            <person name="Wortman J.R."/>
            <person name="Gilsenan J.M."/>
            <person name="Joardar V."/>
            <person name="Deegan J."/>
            <person name="Clutterbuck J."/>
            <person name="Andersen M.R."/>
            <person name="Archer D."/>
            <person name="Bencina M."/>
            <person name="Braus G."/>
            <person name="Coutinho P."/>
            <person name="von Dohren H."/>
            <person name="Doonan J."/>
            <person name="Driessen A.J."/>
            <person name="Durek P."/>
            <person name="Espeso E."/>
            <person name="Fekete E."/>
            <person name="Flipphi M."/>
            <person name="Estrada C.G."/>
            <person name="Geysens S."/>
            <person name="Goldman G."/>
            <person name="de Groot P.W."/>
            <person name="Hansen K."/>
            <person name="Harris S.D."/>
            <person name="Heinekamp T."/>
            <person name="Helmstaedt K."/>
            <person name="Henrissat B."/>
            <person name="Hofmann G."/>
            <person name="Homan T."/>
            <person name="Horio T."/>
            <person name="Horiuchi H."/>
            <person name="James S."/>
            <person name="Jones M."/>
            <person name="Karaffa L."/>
            <person name="Karanyi Z."/>
            <person name="Kato M."/>
            <person name="Keller N."/>
            <person name="Kelly D.E."/>
            <person name="Kiel J.A."/>
            <person name="Kim J.M."/>
            <person name="van der Klei I.J."/>
            <person name="Klis F.M."/>
            <person name="Kovalchuk A."/>
            <person name="Krasevec N."/>
            <person name="Kubicek C.P."/>
            <person name="Liu B."/>
            <person name="Maccabe A."/>
            <person name="Meyer V."/>
            <person name="Mirabito P."/>
            <person name="Miskei M."/>
            <person name="Mos M."/>
            <person name="Mullins J."/>
            <person name="Nelson D.R."/>
            <person name="Nielsen J."/>
            <person name="Oakley B.R."/>
            <person name="Osmani S.A."/>
            <person name="Pakula T."/>
            <person name="Paszewski A."/>
            <person name="Paulsen I."/>
            <person name="Pilsyk S."/>
            <person name="Pocsi I."/>
            <person name="Punt P.J."/>
            <person name="Ram A.F."/>
            <person name="Ren Q."/>
            <person name="Robellet X."/>
            <person name="Robson G."/>
            <person name="Seiboth B."/>
            <person name="van Solingen P."/>
            <person name="Specht T."/>
            <person name="Sun J."/>
            <person name="Taheri-Talesh N."/>
            <person name="Takeshita N."/>
            <person name="Ussery D."/>
            <person name="vanKuyk P.A."/>
            <person name="Visser H."/>
            <person name="van de Vondervoort P.J."/>
            <person name="de Vries R.P."/>
            <person name="Walton J."/>
            <person name="Xiang X."/>
            <person name="Xiong Y."/>
            <person name="Zeng A.P."/>
            <person name="Brandt B.W."/>
            <person name="Cornell M.J."/>
            <person name="van den Hondel C.A."/>
            <person name="Visser J."/>
            <person name="Oliver S.G."/>
            <person name="Turner G."/>
        </authorList>
    </citation>
    <scope>GENOME REANNOTATION</scope>
    <source>
        <strain evidence="5">FGSC A4 / ATCC 38163 / CBS 112.46 / NRRL 194 / M139</strain>
    </source>
</reference>
<dbReference type="OMA" id="HINWTIS"/>
<evidence type="ECO:0000313" key="5">
    <source>
        <dbReference type="Proteomes" id="UP000000560"/>
    </source>
</evidence>
<gene>
    <name evidence="4" type="ORF">ANIA_05956</name>
</gene>
<protein>
    <recommendedName>
        <fullName evidence="6">Tc1-like transposase DDE domain-containing protein</fullName>
    </recommendedName>
</protein>
<dbReference type="STRING" id="227321.Q5B0H4"/>
<dbReference type="Proteomes" id="UP000000560">
    <property type="component" value="Chromosome I"/>
</dbReference>
<dbReference type="GO" id="GO:0015074">
    <property type="term" value="P:DNA integration"/>
    <property type="evidence" value="ECO:0007669"/>
    <property type="project" value="InterPro"/>
</dbReference>
<dbReference type="OrthoDB" id="4349822at2759"/>
<dbReference type="InterPro" id="IPR052338">
    <property type="entry name" value="Transposase_5"/>
</dbReference>
<accession>C8V3E6</accession>
<dbReference type="EMBL" id="BN001301">
    <property type="protein sequence ID" value="CBF70488.1"/>
    <property type="molecule type" value="Genomic_DNA"/>
</dbReference>
<dbReference type="VEuPathDB" id="FungiDB:AN5956"/>
<dbReference type="SUPFAM" id="SSF46689">
    <property type="entry name" value="Homeodomain-like"/>
    <property type="match status" value="1"/>
</dbReference>
<evidence type="ECO:0008006" key="6">
    <source>
        <dbReference type="Google" id="ProtNLM"/>
    </source>
</evidence>
<name>Q5B0H4_EMENI</name>
<sequence>MIMRSHFRPIKATHAEPRLRAMSVGFRAWLVPFKRAGRYGTDTWKQPNSSLLTASPCTNLRLEIIHPIATGAGMVLSYSGIPRPSTPPEAPLEVTEISERSQSSRWLSRDDRIRILTLRDAGFTYQQISSQLGFTYRQVQYTCQNEQSTPRKPPGQRPKLSEEDMDNIITFISSSQRTRRLSYKRVIEELNLPCGETALARALKKRGYSRCKALRKPPLSDDTKRVRLAWALEHVNWTIEQWNRILWSDETWVTPGFHTRIWVTRRAGEELDETCIRLSTPKKRGWMFWGSFYGDTKGPCLFWEKEWGSINVESYCERIMPIIDGYLRLNRQQGNYLCLMHDGAPGHASKDTIAELHERSIYPISWPAFSPDLNPIEMVWNWMKDWIQERYPDDRQLSYDALREIVRASWDAVPTDFLKGLIGSMQARCQAVIEAEGGHTKY</sequence>
<dbReference type="eggNOG" id="ENOG502S95U">
    <property type="taxonomic scope" value="Eukaryota"/>
</dbReference>
<dbReference type="GO" id="GO:0003677">
    <property type="term" value="F:DNA binding"/>
    <property type="evidence" value="ECO:0007669"/>
    <property type="project" value="InterPro"/>
</dbReference>
<dbReference type="InParanoid" id="Q5B0H4"/>
<dbReference type="Gene3D" id="3.30.420.10">
    <property type="entry name" value="Ribonuclease H-like superfamily/Ribonuclease H"/>
    <property type="match status" value="1"/>
</dbReference>
<accession>Q5B0H4</accession>
<feature type="domain" description="Transposase Tc1-like" evidence="2">
    <location>
        <begin position="174"/>
        <end position="236"/>
    </location>
</feature>
<feature type="region of interest" description="Disordered" evidence="1">
    <location>
        <begin position="143"/>
        <end position="163"/>
    </location>
</feature>
<feature type="domain" description="Tc1-like transposase DDE" evidence="3">
    <location>
        <begin position="246"/>
        <end position="396"/>
    </location>
</feature>
<dbReference type="InterPro" id="IPR009057">
    <property type="entry name" value="Homeodomain-like_sf"/>
</dbReference>